<evidence type="ECO:0000256" key="1">
    <source>
        <dbReference type="SAM" id="MobiDB-lite"/>
    </source>
</evidence>
<dbReference type="AlphaFoldDB" id="A0AAV4XDV5"/>
<evidence type="ECO:0000313" key="2">
    <source>
        <dbReference type="EMBL" id="GIY91998.1"/>
    </source>
</evidence>
<feature type="region of interest" description="Disordered" evidence="1">
    <location>
        <begin position="1"/>
        <end position="29"/>
    </location>
</feature>
<dbReference type="EMBL" id="BPLR01017483">
    <property type="protein sequence ID" value="GIY91998.1"/>
    <property type="molecule type" value="Genomic_DNA"/>
</dbReference>
<reference evidence="2 3" key="1">
    <citation type="submission" date="2021-06" db="EMBL/GenBank/DDBJ databases">
        <title>Caerostris extrusa draft genome.</title>
        <authorList>
            <person name="Kono N."/>
            <person name="Arakawa K."/>
        </authorList>
    </citation>
    <scope>NUCLEOTIDE SEQUENCE [LARGE SCALE GENOMIC DNA]</scope>
</reference>
<protein>
    <submittedName>
        <fullName evidence="2">Uncharacterized protein</fullName>
    </submittedName>
</protein>
<accession>A0AAV4XDV5</accession>
<organism evidence="2 3">
    <name type="scientific">Caerostris extrusa</name>
    <name type="common">Bark spider</name>
    <name type="synonym">Caerostris bankana</name>
    <dbReference type="NCBI Taxonomy" id="172846"/>
    <lineage>
        <taxon>Eukaryota</taxon>
        <taxon>Metazoa</taxon>
        <taxon>Ecdysozoa</taxon>
        <taxon>Arthropoda</taxon>
        <taxon>Chelicerata</taxon>
        <taxon>Arachnida</taxon>
        <taxon>Araneae</taxon>
        <taxon>Araneomorphae</taxon>
        <taxon>Entelegynae</taxon>
        <taxon>Araneoidea</taxon>
        <taxon>Araneidae</taxon>
        <taxon>Caerostris</taxon>
    </lineage>
</organism>
<name>A0AAV4XDV5_CAEEX</name>
<proteinExistence type="predicted"/>
<sequence length="98" mass="10661">MQTNSLKGGQEGLLLPPPPAINLSTPSTAETQKKHVRSFSQNATAMVLMLLTVFDAEHHYSTLMSFSIDSVFSMISMSFSDACNITCLDVENDIVGHL</sequence>
<comment type="caution">
    <text evidence="2">The sequence shown here is derived from an EMBL/GenBank/DDBJ whole genome shotgun (WGS) entry which is preliminary data.</text>
</comment>
<gene>
    <name evidence="2" type="ORF">CEXT_475441</name>
</gene>
<dbReference type="Proteomes" id="UP001054945">
    <property type="component" value="Unassembled WGS sequence"/>
</dbReference>
<keyword evidence="3" id="KW-1185">Reference proteome</keyword>
<evidence type="ECO:0000313" key="3">
    <source>
        <dbReference type="Proteomes" id="UP001054945"/>
    </source>
</evidence>